<sequence length="290" mass="30385">MSMPRRAGGRAGHAPSLAGLAAERASGALLCDAGTIYLRDGQVVHAESPVAPGIEVLLTTGGRLTADSWREAVGRTGPDGGVGRFLVDTGRLSGAELEICHLGALFDAAYFALGHGSGPRGFQRGAAHWLGPVRAVGAVAVERETRRRGRLLDSLWPYPQVDTEPVVLRRPDGRAPAVTSRQRAVLALADGVRTPARIARELGRPAFHTLIDIRRLAAAGHVATPRPARPGAPDRPDPPARPGAPDRPDPPARSGACAPPAPDRGPAAAAFTDPDIDLLRRLRDALEATL</sequence>
<organism evidence="2 3">
    <name type="scientific">Streptomyces yatensis</name>
    <dbReference type="NCBI Taxonomy" id="155177"/>
    <lineage>
        <taxon>Bacteria</taxon>
        <taxon>Bacillati</taxon>
        <taxon>Actinomycetota</taxon>
        <taxon>Actinomycetes</taxon>
        <taxon>Kitasatosporales</taxon>
        <taxon>Streptomycetaceae</taxon>
        <taxon>Streptomyces</taxon>
        <taxon>Streptomyces violaceusniger group</taxon>
    </lineage>
</organism>
<dbReference type="Proteomes" id="UP001499947">
    <property type="component" value="Unassembled WGS sequence"/>
</dbReference>
<evidence type="ECO:0000313" key="2">
    <source>
        <dbReference type="EMBL" id="GAA1692052.1"/>
    </source>
</evidence>
<evidence type="ECO:0008006" key="4">
    <source>
        <dbReference type="Google" id="ProtNLM"/>
    </source>
</evidence>
<reference evidence="2 3" key="1">
    <citation type="journal article" date="2019" name="Int. J. Syst. Evol. Microbiol.">
        <title>The Global Catalogue of Microorganisms (GCM) 10K type strain sequencing project: providing services to taxonomists for standard genome sequencing and annotation.</title>
        <authorList>
            <consortium name="The Broad Institute Genomics Platform"/>
            <consortium name="The Broad Institute Genome Sequencing Center for Infectious Disease"/>
            <person name="Wu L."/>
            <person name="Ma J."/>
        </authorList>
    </citation>
    <scope>NUCLEOTIDE SEQUENCE [LARGE SCALE GENOMIC DNA]</scope>
    <source>
        <strain evidence="2 3">JCM 13244</strain>
    </source>
</reference>
<dbReference type="EMBL" id="BAAALR010000045">
    <property type="protein sequence ID" value="GAA1692052.1"/>
    <property type="molecule type" value="Genomic_DNA"/>
</dbReference>
<feature type="region of interest" description="Disordered" evidence="1">
    <location>
        <begin position="222"/>
        <end position="274"/>
    </location>
</feature>
<protein>
    <recommendedName>
        <fullName evidence="4">Transcriptional regulator</fullName>
    </recommendedName>
</protein>
<accession>A0ABN2HR80</accession>
<evidence type="ECO:0000256" key="1">
    <source>
        <dbReference type="SAM" id="MobiDB-lite"/>
    </source>
</evidence>
<name>A0ABN2HR80_9ACTN</name>
<dbReference type="RefSeq" id="WP_211127556.1">
    <property type="nucleotide sequence ID" value="NZ_BAAALR010000045.1"/>
</dbReference>
<gene>
    <name evidence="2" type="ORF">GCM10009680_34460</name>
</gene>
<comment type="caution">
    <text evidence="2">The sequence shown here is derived from an EMBL/GenBank/DDBJ whole genome shotgun (WGS) entry which is preliminary data.</text>
</comment>
<proteinExistence type="predicted"/>
<feature type="compositionally biased region" description="Basic and acidic residues" evidence="1">
    <location>
        <begin position="232"/>
        <end position="250"/>
    </location>
</feature>
<evidence type="ECO:0000313" key="3">
    <source>
        <dbReference type="Proteomes" id="UP001499947"/>
    </source>
</evidence>
<feature type="compositionally biased region" description="Low complexity" evidence="1">
    <location>
        <begin position="252"/>
        <end position="270"/>
    </location>
</feature>
<keyword evidence="3" id="KW-1185">Reference proteome</keyword>